<organism evidence="2 3">
    <name type="scientific">Aliisedimentitalea scapharcae</name>
    <dbReference type="NCBI Taxonomy" id="1524259"/>
    <lineage>
        <taxon>Bacteria</taxon>
        <taxon>Pseudomonadati</taxon>
        <taxon>Pseudomonadota</taxon>
        <taxon>Alphaproteobacteria</taxon>
        <taxon>Rhodobacterales</taxon>
        <taxon>Roseobacteraceae</taxon>
        <taxon>Aliisedimentitalea</taxon>
    </lineage>
</organism>
<name>A0ABZ2Y184_9RHOB</name>
<reference evidence="2 3" key="1">
    <citation type="submission" date="2023-04" db="EMBL/GenBank/DDBJ databases">
        <title>Complete genome sequence of Alisedimentitalea scapharcae.</title>
        <authorList>
            <person name="Rong J.-C."/>
            <person name="Yi M.-L."/>
            <person name="Zhao Q."/>
        </authorList>
    </citation>
    <scope>NUCLEOTIDE SEQUENCE [LARGE SCALE GENOMIC DNA]</scope>
    <source>
        <strain evidence="2 3">KCTC 42119</strain>
    </source>
</reference>
<evidence type="ECO:0000256" key="1">
    <source>
        <dbReference type="SAM" id="SignalP"/>
    </source>
</evidence>
<evidence type="ECO:0000313" key="2">
    <source>
        <dbReference type="EMBL" id="WZK90884.1"/>
    </source>
</evidence>
<proteinExistence type="predicted"/>
<evidence type="ECO:0008006" key="4">
    <source>
        <dbReference type="Google" id="ProtNLM"/>
    </source>
</evidence>
<dbReference type="Proteomes" id="UP001623232">
    <property type="component" value="Chromosome"/>
</dbReference>
<feature type="chain" id="PRO_5045978050" description="WG repeat protein" evidence="1">
    <location>
        <begin position="19"/>
        <end position="346"/>
    </location>
</feature>
<dbReference type="RefSeq" id="WP_406650120.1">
    <property type="nucleotide sequence ID" value="NZ_CP123584.1"/>
</dbReference>
<accession>A0ABZ2Y184</accession>
<gene>
    <name evidence="2" type="ORF">QEZ52_10135</name>
</gene>
<dbReference type="EMBL" id="CP123584">
    <property type="protein sequence ID" value="WZK90884.1"/>
    <property type="molecule type" value="Genomic_DNA"/>
</dbReference>
<evidence type="ECO:0000313" key="3">
    <source>
        <dbReference type="Proteomes" id="UP001623232"/>
    </source>
</evidence>
<feature type="signal peptide" evidence="1">
    <location>
        <begin position="1"/>
        <end position="18"/>
    </location>
</feature>
<keyword evidence="3" id="KW-1185">Reference proteome</keyword>
<sequence length="346" mass="37484">MRNLIAAVALSVSAFAGAGLGAAECDRQVFARNGLFYSPNGDPAEALRLGRIRFGEIGQRKQANIHQFKGQVPAGYRYGGKFYLRSGVGGTDHVLVQPKTHQEAVLIRRISHSAQQLAGSKKAHYVALGRADLPFGRCDVTNSVKQQGLREAQHFIESGQYVLAHSDARELKRAPVVGENFHFTFTGRNGCQYTGRIVDPQGQLRTSQVYTGLEKIAINAKGQLLIEQTAHDVAQVFLPSPAYASLPPVQLPADAGSPYVVSSVEASLFDISAHDNGVCLEIPAPIPTGDLSRWFFGAVAADKKAAIRAAKTGNWRPHVTELHFQQIENSSQSAYVRLQWPSSAGN</sequence>
<protein>
    <recommendedName>
        <fullName evidence="4">WG repeat protein</fullName>
    </recommendedName>
</protein>
<keyword evidence="1" id="KW-0732">Signal</keyword>